<evidence type="ECO:0000313" key="1">
    <source>
        <dbReference type="EMBL" id="KUJ92652.1"/>
    </source>
</evidence>
<dbReference type="PANTHER" id="PTHR38031:SF1">
    <property type="entry name" value="SULFUR CARRIER PROTEIN CYSO"/>
    <property type="match status" value="1"/>
</dbReference>
<accession>A0A101DBX6</accession>
<dbReference type="Gene3D" id="3.10.20.30">
    <property type="match status" value="1"/>
</dbReference>
<dbReference type="InterPro" id="IPR016155">
    <property type="entry name" value="Mopterin_synth/thiamin_S_b"/>
</dbReference>
<evidence type="ECO:0000313" key="2">
    <source>
        <dbReference type="EMBL" id="KUK05871.1"/>
    </source>
</evidence>
<dbReference type="InterPro" id="IPR012675">
    <property type="entry name" value="Beta-grasp_dom_sf"/>
</dbReference>
<dbReference type="NCBIfam" id="TIGR01687">
    <property type="entry name" value="moaD_arch"/>
    <property type="match status" value="1"/>
</dbReference>
<sequence length="88" mass="9522">MAIKVRLPASINQGDLEIDAEKLTVNQLIALLSQITGKDLEKILKRDGELSPFISIFVNGRNVRYAEGLETEVRSGDEVSIVPTVAGG</sequence>
<protein>
    <submittedName>
        <fullName evidence="1">Putative sulfur carrier protein</fullName>
    </submittedName>
</protein>
<reference evidence="3 4" key="2">
    <citation type="journal article" date="2015" name="MBio">
        <title>Genome-Resolved Metagenomic Analysis Reveals Roles for Candidate Phyla and Other Microbial Community Members in Biogeochemical Transformations in Oil Reservoirs.</title>
        <authorList>
            <person name="Hu P."/>
            <person name="Tom L."/>
            <person name="Singh A."/>
            <person name="Thomas B.C."/>
            <person name="Baker B.J."/>
            <person name="Piceno Y.M."/>
            <person name="Andersen G.L."/>
            <person name="Banfield J.F."/>
        </authorList>
    </citation>
    <scope>NUCLEOTIDE SEQUENCE [LARGE SCALE GENOMIC DNA]</scope>
</reference>
<dbReference type="EMBL" id="LGEQ01000059">
    <property type="protein sequence ID" value="KUJ92652.1"/>
    <property type="molecule type" value="Genomic_DNA"/>
</dbReference>
<evidence type="ECO:0000313" key="3">
    <source>
        <dbReference type="Proteomes" id="UP000054015"/>
    </source>
</evidence>
<dbReference type="Pfam" id="PF02597">
    <property type="entry name" value="ThiS"/>
    <property type="match status" value="1"/>
</dbReference>
<dbReference type="EMBL" id="LGEX01000071">
    <property type="protein sequence ID" value="KUK05871.1"/>
    <property type="molecule type" value="Genomic_DNA"/>
</dbReference>
<dbReference type="PATRIC" id="fig|2234.6.peg.1031"/>
<proteinExistence type="predicted"/>
<dbReference type="InterPro" id="IPR052045">
    <property type="entry name" value="Sulfur_Carrier/Prot_Modifier"/>
</dbReference>
<dbReference type="SUPFAM" id="SSF54285">
    <property type="entry name" value="MoaD/ThiS"/>
    <property type="match status" value="1"/>
</dbReference>
<reference evidence="1" key="1">
    <citation type="journal article" date="2015" name="MBio">
        <title>Genome-resolved metagenomic analysis reveals roles for candidate phyla and other microbial community members in biogeochemical transformations in oil reservoirs.</title>
        <authorList>
            <person name="Hu P."/>
            <person name="Tom L."/>
            <person name="Singh A."/>
            <person name="Thomas B.C."/>
            <person name="Baker B.J."/>
            <person name="Piceno Y.M."/>
            <person name="Andersen G.L."/>
            <person name="Banfield J.F."/>
        </authorList>
    </citation>
    <scope>NUCLEOTIDE SEQUENCE [LARGE SCALE GENOMIC DNA]</scope>
    <source>
        <strain evidence="2">49_2300</strain>
        <strain evidence="1">49_95</strain>
    </source>
</reference>
<evidence type="ECO:0000313" key="4">
    <source>
        <dbReference type="Proteomes" id="UP000054307"/>
    </source>
</evidence>
<dbReference type="InterPro" id="IPR010038">
    <property type="entry name" value="MoaD_arc-typ"/>
</dbReference>
<dbReference type="PANTHER" id="PTHR38031">
    <property type="entry name" value="SULFUR CARRIER PROTEIN SLR0821-RELATED"/>
    <property type="match status" value="1"/>
</dbReference>
<dbReference type="InterPro" id="IPR003749">
    <property type="entry name" value="ThiS/MoaD-like"/>
</dbReference>
<gene>
    <name evidence="1" type="ORF">XD40_2141</name>
    <name evidence="2" type="ORF">XD48_1880</name>
</gene>
<dbReference type="Proteomes" id="UP000054307">
    <property type="component" value="Unassembled WGS sequence"/>
</dbReference>
<name>A0A101DBX6_ARCFL</name>
<dbReference type="AlphaFoldDB" id="A0A101DBX6"/>
<dbReference type="Proteomes" id="UP000054015">
    <property type="component" value="Unassembled WGS sequence"/>
</dbReference>
<comment type="caution">
    <text evidence="1">The sequence shown here is derived from an EMBL/GenBank/DDBJ whole genome shotgun (WGS) entry which is preliminary data.</text>
</comment>
<dbReference type="OMA" id="EYGSAME"/>
<dbReference type="SMR" id="A0A101DBX6"/>
<organism evidence="1 4">
    <name type="scientific">Archaeoglobus fulgidus</name>
    <dbReference type="NCBI Taxonomy" id="2234"/>
    <lineage>
        <taxon>Archaea</taxon>
        <taxon>Methanobacteriati</taxon>
        <taxon>Methanobacteriota</taxon>
        <taxon>Archaeoglobi</taxon>
        <taxon>Archaeoglobales</taxon>
        <taxon>Archaeoglobaceae</taxon>
        <taxon>Archaeoglobus</taxon>
    </lineage>
</organism>